<dbReference type="InterPro" id="IPR050128">
    <property type="entry name" value="Sulfate_adenylyltrnsfr_sub2"/>
</dbReference>
<dbReference type="PhylomeDB" id="Q8TZN5"/>
<feature type="domain" description="4Fe-4S ferredoxin-type" evidence="1">
    <location>
        <begin position="608"/>
        <end position="637"/>
    </location>
</feature>
<gene>
    <name evidence="2" type="ordered locus">PF1952</name>
</gene>
<evidence type="ECO:0000313" key="2">
    <source>
        <dbReference type="EMBL" id="AAL82076.1"/>
    </source>
</evidence>
<dbReference type="STRING" id="186497.PF1952"/>
<dbReference type="SMART" id="SM00359">
    <property type="entry name" value="PUA"/>
    <property type="match status" value="1"/>
</dbReference>
<dbReference type="KEGG" id="pfu:PF1952"/>
<dbReference type="NCBIfam" id="TIGR00451">
    <property type="entry name" value="unchar_dom_2"/>
    <property type="match status" value="1"/>
</dbReference>
<dbReference type="Gene3D" id="3.30.70.20">
    <property type="match status" value="1"/>
</dbReference>
<dbReference type="InterPro" id="IPR004521">
    <property type="entry name" value="Uncharacterised_CHP00451"/>
</dbReference>
<dbReference type="GO" id="GO:0003723">
    <property type="term" value="F:RNA binding"/>
    <property type="evidence" value="ECO:0007669"/>
    <property type="project" value="InterPro"/>
</dbReference>
<evidence type="ECO:0000313" key="3">
    <source>
        <dbReference type="Proteomes" id="UP000001013"/>
    </source>
</evidence>
<dbReference type="CDD" id="cd23947">
    <property type="entry name" value="PAPS_reductase-like_YbdN"/>
    <property type="match status" value="1"/>
</dbReference>
<dbReference type="InterPro" id="IPR015947">
    <property type="entry name" value="PUA-like_sf"/>
</dbReference>
<dbReference type="PaxDb" id="186497-PF1952"/>
<dbReference type="PROSITE" id="PS00198">
    <property type="entry name" value="4FE4S_FER_1"/>
    <property type="match status" value="2"/>
</dbReference>
<dbReference type="SUPFAM" id="SSF54862">
    <property type="entry name" value="4Fe-4S ferredoxins"/>
    <property type="match status" value="1"/>
</dbReference>
<dbReference type="InterPro" id="IPR014729">
    <property type="entry name" value="Rossmann-like_a/b/a_fold"/>
</dbReference>
<dbReference type="NCBIfam" id="NF010367">
    <property type="entry name" value="PRK13795.1-2"/>
    <property type="match status" value="1"/>
</dbReference>
<dbReference type="Gene3D" id="2.30.130.10">
    <property type="entry name" value="PUA domain"/>
    <property type="match status" value="1"/>
</dbReference>
<proteinExistence type="predicted"/>
<dbReference type="AlphaFoldDB" id="Q8TZN5"/>
<dbReference type="Pfam" id="PF01472">
    <property type="entry name" value="PUA"/>
    <property type="match status" value="1"/>
</dbReference>
<reference evidence="2 3" key="1">
    <citation type="journal article" date="1999" name="Genetics">
        <title>Divergence of the hyperthermophilic archaea Pyrococcus furiosus and P. horikoshii inferred from complete genomic sequences.</title>
        <authorList>
            <person name="Maeder D.L."/>
            <person name="Weiss R.B."/>
            <person name="Dunn D.M."/>
            <person name="Cherry J.L."/>
            <person name="Gonzalez J.M."/>
            <person name="DiRuggiero J."/>
            <person name="Robb F.T."/>
        </authorList>
    </citation>
    <scope>NUCLEOTIDE SEQUENCE [LARGE SCALE GENOMIC DNA]</scope>
    <source>
        <strain evidence="3">ATCC 43587 / DSM 3638 / JCM 8422 / Vc1</strain>
    </source>
</reference>
<dbReference type="PROSITE" id="PS51379">
    <property type="entry name" value="4FE4S_FER_2"/>
    <property type="match status" value="2"/>
</dbReference>
<dbReference type="GO" id="GO:0016491">
    <property type="term" value="F:oxidoreductase activity"/>
    <property type="evidence" value="ECO:0007669"/>
    <property type="project" value="UniProtKB-ARBA"/>
</dbReference>
<dbReference type="Proteomes" id="UP000001013">
    <property type="component" value="Chromosome"/>
</dbReference>
<dbReference type="InterPro" id="IPR002500">
    <property type="entry name" value="PAPS_reduct_dom"/>
</dbReference>
<accession>Q8TZN5</accession>
<dbReference type="InterPro" id="IPR002478">
    <property type="entry name" value="PUA"/>
</dbReference>
<protein>
    <submittedName>
        <fullName evidence="2">Iron-sulfur protein</fullName>
    </submittedName>
</protein>
<feature type="domain" description="4Fe-4S ferredoxin-type" evidence="1">
    <location>
        <begin position="576"/>
        <end position="606"/>
    </location>
</feature>
<dbReference type="eggNOG" id="arCOG00073">
    <property type="taxonomic scope" value="Archaea"/>
</dbReference>
<evidence type="ECO:0000259" key="1">
    <source>
        <dbReference type="PROSITE" id="PS51379"/>
    </source>
</evidence>
<dbReference type="PATRIC" id="fig|186497.12.peg.2025"/>
<dbReference type="EMBL" id="AE009950">
    <property type="protein sequence ID" value="AAL82076.1"/>
    <property type="molecule type" value="Genomic_DNA"/>
</dbReference>
<dbReference type="NCBIfam" id="NF010369">
    <property type="entry name" value="PRK13795.1-4"/>
    <property type="match status" value="1"/>
</dbReference>
<dbReference type="HOGENOM" id="CLU_026622_0_0_2"/>
<dbReference type="InterPro" id="IPR017896">
    <property type="entry name" value="4Fe4S_Fe-S-bd"/>
</dbReference>
<dbReference type="PANTHER" id="PTHR43196">
    <property type="entry name" value="SULFATE ADENYLYLTRANSFERASE SUBUNIT 2"/>
    <property type="match status" value="1"/>
</dbReference>
<dbReference type="InterPro" id="IPR036974">
    <property type="entry name" value="PUA_sf"/>
</dbReference>
<dbReference type="Gene3D" id="3.40.50.620">
    <property type="entry name" value="HUPs"/>
    <property type="match status" value="1"/>
</dbReference>
<dbReference type="SUPFAM" id="SSF88697">
    <property type="entry name" value="PUA domain-like"/>
    <property type="match status" value="1"/>
</dbReference>
<dbReference type="PROSITE" id="PS50890">
    <property type="entry name" value="PUA"/>
    <property type="match status" value="1"/>
</dbReference>
<dbReference type="InterPro" id="IPR017900">
    <property type="entry name" value="4Fe4S_Fe_S_CS"/>
</dbReference>
<dbReference type="Pfam" id="PF12838">
    <property type="entry name" value="Fer4_7"/>
    <property type="match status" value="1"/>
</dbReference>
<dbReference type="SUPFAM" id="SSF52402">
    <property type="entry name" value="Adenine nucleotide alpha hydrolases-like"/>
    <property type="match status" value="1"/>
</dbReference>
<sequence length="641" mass="74082">MKGECGERVRKKGPVILGRFWIHWCEKCNVPLISDKCDIHGKKGVFKITLTPPGDVRFAFKRDIELIVEVFKKHYGVDISKILEGKVVLLNKIPSEDDAYEIIFDGFIFGNIIFDPIKLEWRPSLKIEGAKLLWEKFGKKLKKWVIIDKGAVEPVKKGANVLPVGILEAEESIKRNEEVIVVSEDGEVVGVGIAKKDYAGLVSKERGTGIKMKRKAWGSGKRVKDRKASIEDVIRANRTALEEKVEEAKEFMRKTQEKYNLPIAVAYSGGKDSLAVLGLALETFERFTVFFNNTGIEFPETLENVEEIRRELEPKGINFVIADAKDAFWRAINVFSPPGMDYRWCCKVTKLGPITLAIDKHFPQGVLMFVGQRKFESFKRYKQGRVWRNIWVPNEIGAAPIFHWTALEVWLYIFSRKLKYNKLYERGIDRIGCFLCPSQSLAEIERLKKEKPELWEKWYTELEKWRKRLNLPEEWIKYGFWRWRRIGKREKVIARELGIYIPEERGWNAIKYTIEEKNGEFKVKISTKVNLKRIKEVAPILGPVEEEKSVLRAGDVIFDADRNLILAPTLDEAYLSYFLIRRAYECVGCGVCVTKCPKRAIEIDEKRKKIIVNPEKCIHCRECMEVCPLVVIKGIEEGSQL</sequence>
<organism evidence="2 3">
    <name type="scientific">Pyrococcus furiosus (strain ATCC 43587 / DSM 3638 / JCM 8422 / Vc1)</name>
    <dbReference type="NCBI Taxonomy" id="186497"/>
    <lineage>
        <taxon>Archaea</taxon>
        <taxon>Methanobacteriati</taxon>
        <taxon>Methanobacteriota</taxon>
        <taxon>Thermococci</taxon>
        <taxon>Thermococcales</taxon>
        <taxon>Thermococcaceae</taxon>
        <taxon>Pyrococcus</taxon>
    </lineage>
</organism>
<keyword evidence="3" id="KW-1185">Reference proteome</keyword>
<dbReference type="Pfam" id="PF01507">
    <property type="entry name" value="PAPS_reduct"/>
    <property type="match status" value="1"/>
</dbReference>
<name>Q8TZN5_PYRFU</name>
<dbReference type="PANTHER" id="PTHR43196:SF2">
    <property type="entry name" value="PHOSPHOADENOSINE PHOSPHOSULFATE REDUCTASE"/>
    <property type="match status" value="1"/>
</dbReference>